<evidence type="ECO:0000313" key="5">
    <source>
        <dbReference type="EMBL" id="OGG47578.1"/>
    </source>
</evidence>
<gene>
    <name evidence="5" type="ORF">A2671_01745</name>
</gene>
<evidence type="ECO:0000313" key="6">
    <source>
        <dbReference type="Proteomes" id="UP000178344"/>
    </source>
</evidence>
<feature type="region of interest" description="Disordered" evidence="4">
    <location>
        <begin position="23"/>
        <end position="42"/>
    </location>
</feature>
<dbReference type="AlphaFoldDB" id="A0A1F6CEI6"/>
<dbReference type="GO" id="GO:0003735">
    <property type="term" value="F:structural constituent of ribosome"/>
    <property type="evidence" value="ECO:0007669"/>
    <property type="project" value="InterPro"/>
</dbReference>
<dbReference type="PRINTS" id="PR00973">
    <property type="entry name" value="RIBOSOMALS17"/>
</dbReference>
<dbReference type="PANTHER" id="PTHR10744:SF1">
    <property type="entry name" value="SMALL RIBOSOMAL SUBUNIT PROTEIN US17M"/>
    <property type="match status" value="1"/>
</dbReference>
<dbReference type="NCBIfam" id="NF004123">
    <property type="entry name" value="PRK05610.1"/>
    <property type="match status" value="1"/>
</dbReference>
<comment type="similarity">
    <text evidence="1">Belongs to the universal ribosomal protein uS17 family.</text>
</comment>
<dbReference type="Pfam" id="PF00366">
    <property type="entry name" value="Ribosomal_S17"/>
    <property type="match status" value="1"/>
</dbReference>
<protein>
    <submittedName>
        <fullName evidence="5">30S ribosomal protein S17</fullName>
    </submittedName>
</protein>
<keyword evidence="2 5" id="KW-0689">Ribosomal protein</keyword>
<dbReference type="GO" id="GO:0006412">
    <property type="term" value="P:translation"/>
    <property type="evidence" value="ECO:0007669"/>
    <property type="project" value="InterPro"/>
</dbReference>
<name>A0A1F6CEI6_9BACT</name>
<accession>A0A1F6CEI6</accession>
<evidence type="ECO:0000256" key="4">
    <source>
        <dbReference type="SAM" id="MobiDB-lite"/>
    </source>
</evidence>
<dbReference type="EMBL" id="MFKQ01000006">
    <property type="protein sequence ID" value="OGG47578.1"/>
    <property type="molecule type" value="Genomic_DNA"/>
</dbReference>
<evidence type="ECO:0000256" key="1">
    <source>
        <dbReference type="ARBA" id="ARBA00010254"/>
    </source>
</evidence>
<proteinExistence type="inferred from homology"/>
<sequence>MKDTVVVEVERYTKHPKYRKYIRSSKRHQAHDPGNAHKVGEKVQIEETRPMSRHKHFKVI</sequence>
<dbReference type="Gene3D" id="2.40.50.140">
    <property type="entry name" value="Nucleic acid-binding proteins"/>
    <property type="match status" value="1"/>
</dbReference>
<comment type="caution">
    <text evidence="5">The sequence shown here is derived from an EMBL/GenBank/DDBJ whole genome shotgun (WGS) entry which is preliminary data.</text>
</comment>
<feature type="compositionally biased region" description="Basic and acidic residues" evidence="4">
    <location>
        <begin position="30"/>
        <end position="42"/>
    </location>
</feature>
<evidence type="ECO:0000256" key="3">
    <source>
        <dbReference type="ARBA" id="ARBA00023274"/>
    </source>
</evidence>
<keyword evidence="3" id="KW-0687">Ribonucleoprotein</keyword>
<reference evidence="5 6" key="1">
    <citation type="journal article" date="2016" name="Nat. Commun.">
        <title>Thousands of microbial genomes shed light on interconnected biogeochemical processes in an aquifer system.</title>
        <authorList>
            <person name="Anantharaman K."/>
            <person name="Brown C.T."/>
            <person name="Hug L.A."/>
            <person name="Sharon I."/>
            <person name="Castelle C.J."/>
            <person name="Probst A.J."/>
            <person name="Thomas B.C."/>
            <person name="Singh A."/>
            <person name="Wilkins M.J."/>
            <person name="Karaoz U."/>
            <person name="Brodie E.L."/>
            <person name="Williams K.H."/>
            <person name="Hubbard S.S."/>
            <person name="Banfield J.F."/>
        </authorList>
    </citation>
    <scope>NUCLEOTIDE SEQUENCE [LARGE SCALE GENOMIC DNA]</scope>
</reference>
<dbReference type="InterPro" id="IPR012340">
    <property type="entry name" value="NA-bd_OB-fold"/>
</dbReference>
<dbReference type="InterPro" id="IPR000266">
    <property type="entry name" value="Ribosomal_uS17"/>
</dbReference>
<evidence type="ECO:0000256" key="2">
    <source>
        <dbReference type="ARBA" id="ARBA00022980"/>
    </source>
</evidence>
<dbReference type="CDD" id="cd00364">
    <property type="entry name" value="Ribosomal_uS17"/>
    <property type="match status" value="1"/>
</dbReference>
<dbReference type="SUPFAM" id="SSF50249">
    <property type="entry name" value="Nucleic acid-binding proteins"/>
    <property type="match status" value="1"/>
</dbReference>
<organism evidence="5 6">
    <name type="scientific">Candidatus Kaiserbacteria bacterium RIFCSPHIGHO2_01_FULL_49_13</name>
    <dbReference type="NCBI Taxonomy" id="1798477"/>
    <lineage>
        <taxon>Bacteria</taxon>
        <taxon>Candidatus Kaiseribacteriota</taxon>
    </lineage>
</organism>
<dbReference type="GO" id="GO:0022627">
    <property type="term" value="C:cytosolic small ribosomal subunit"/>
    <property type="evidence" value="ECO:0007669"/>
    <property type="project" value="TreeGrafter"/>
</dbReference>
<dbReference type="Proteomes" id="UP000178344">
    <property type="component" value="Unassembled WGS sequence"/>
</dbReference>
<dbReference type="PANTHER" id="PTHR10744">
    <property type="entry name" value="40S RIBOSOMAL PROTEIN S11 FAMILY MEMBER"/>
    <property type="match status" value="1"/>
</dbReference>